<keyword evidence="2" id="KW-0812">Transmembrane</keyword>
<organism evidence="4 5">
    <name type="scientific">Linum trigynum</name>
    <dbReference type="NCBI Taxonomy" id="586398"/>
    <lineage>
        <taxon>Eukaryota</taxon>
        <taxon>Viridiplantae</taxon>
        <taxon>Streptophyta</taxon>
        <taxon>Embryophyta</taxon>
        <taxon>Tracheophyta</taxon>
        <taxon>Spermatophyta</taxon>
        <taxon>Magnoliopsida</taxon>
        <taxon>eudicotyledons</taxon>
        <taxon>Gunneridae</taxon>
        <taxon>Pentapetalae</taxon>
        <taxon>rosids</taxon>
        <taxon>fabids</taxon>
        <taxon>Malpighiales</taxon>
        <taxon>Linaceae</taxon>
        <taxon>Linum</taxon>
    </lineage>
</organism>
<proteinExistence type="predicted"/>
<evidence type="ECO:0000256" key="2">
    <source>
        <dbReference type="SAM" id="Phobius"/>
    </source>
</evidence>
<keyword evidence="2" id="KW-0472">Membrane</keyword>
<feature type="region of interest" description="Disordered" evidence="1">
    <location>
        <begin position="47"/>
        <end position="74"/>
    </location>
</feature>
<evidence type="ECO:0000256" key="3">
    <source>
        <dbReference type="SAM" id="SignalP"/>
    </source>
</evidence>
<evidence type="ECO:0000256" key="1">
    <source>
        <dbReference type="SAM" id="MobiDB-lite"/>
    </source>
</evidence>
<feature type="chain" id="PRO_5043527945" evidence="3">
    <location>
        <begin position="19"/>
        <end position="140"/>
    </location>
</feature>
<keyword evidence="3" id="KW-0732">Signal</keyword>
<dbReference type="AlphaFoldDB" id="A0AAV2DVL2"/>
<keyword evidence="5" id="KW-1185">Reference proteome</keyword>
<feature type="transmembrane region" description="Helical" evidence="2">
    <location>
        <begin position="112"/>
        <end position="132"/>
    </location>
</feature>
<reference evidence="4 5" key="1">
    <citation type="submission" date="2024-04" db="EMBL/GenBank/DDBJ databases">
        <authorList>
            <person name="Fracassetti M."/>
        </authorList>
    </citation>
    <scope>NUCLEOTIDE SEQUENCE [LARGE SCALE GENOMIC DNA]</scope>
</reference>
<feature type="signal peptide" evidence="3">
    <location>
        <begin position="1"/>
        <end position="18"/>
    </location>
</feature>
<sequence length="140" mass="14693">MTTLATPACLALSVVVGARTSGRRSQEIKVGFPLRRSGTSPRRLLMLCRRGGGGEPEATNDSASGSSKMERQEVDGGDDLGYLLKLGAGTFAGAAAIKYGSVVFPEITRPNLTQALLMISLPVVVASLLLFINQNPSDDN</sequence>
<dbReference type="Proteomes" id="UP001497516">
    <property type="component" value="Chromosome 3"/>
</dbReference>
<protein>
    <submittedName>
        <fullName evidence="4">Uncharacterized protein</fullName>
    </submittedName>
</protein>
<gene>
    <name evidence="4" type="ORF">LTRI10_LOCUS19360</name>
</gene>
<accession>A0AAV2DVL2</accession>
<feature type="transmembrane region" description="Helical" evidence="2">
    <location>
        <begin position="80"/>
        <end position="100"/>
    </location>
</feature>
<evidence type="ECO:0000313" key="4">
    <source>
        <dbReference type="EMBL" id="CAL1377731.1"/>
    </source>
</evidence>
<dbReference type="EMBL" id="OZ034816">
    <property type="protein sequence ID" value="CAL1377731.1"/>
    <property type="molecule type" value="Genomic_DNA"/>
</dbReference>
<evidence type="ECO:0000313" key="5">
    <source>
        <dbReference type="Proteomes" id="UP001497516"/>
    </source>
</evidence>
<dbReference type="PANTHER" id="PTHR37224">
    <property type="entry name" value="OS02G0804400 PROTEIN"/>
    <property type="match status" value="1"/>
</dbReference>
<name>A0AAV2DVL2_9ROSI</name>
<keyword evidence="2" id="KW-1133">Transmembrane helix</keyword>